<feature type="transmembrane region" description="Helical" evidence="8">
    <location>
        <begin position="228"/>
        <end position="248"/>
    </location>
</feature>
<dbReference type="PANTHER" id="PTHR33908">
    <property type="entry name" value="MANNOSYLTRANSFERASE YKCB-RELATED"/>
    <property type="match status" value="1"/>
</dbReference>
<evidence type="ECO:0000256" key="7">
    <source>
        <dbReference type="ARBA" id="ARBA00023136"/>
    </source>
</evidence>
<dbReference type="RefSeq" id="WP_209137763.1">
    <property type="nucleotide sequence ID" value="NZ_JAGHKO010000001.1"/>
</dbReference>
<feature type="transmembrane region" description="Helical" evidence="8">
    <location>
        <begin position="70"/>
        <end position="87"/>
    </location>
</feature>
<evidence type="ECO:0000256" key="8">
    <source>
        <dbReference type="SAM" id="Phobius"/>
    </source>
</evidence>
<evidence type="ECO:0000256" key="4">
    <source>
        <dbReference type="ARBA" id="ARBA00022679"/>
    </source>
</evidence>
<dbReference type="Proteomes" id="UP000677244">
    <property type="component" value="Unassembled WGS sequence"/>
</dbReference>
<evidence type="ECO:0000313" key="10">
    <source>
        <dbReference type="EMBL" id="MBO9199708.1"/>
    </source>
</evidence>
<keyword evidence="11" id="KW-1185">Reference proteome</keyword>
<protein>
    <submittedName>
        <fullName evidence="10">Glycosyltransferase family 39 protein</fullName>
        <ecNumber evidence="10">2.4.-.-</ecNumber>
    </submittedName>
</protein>
<reference evidence="10 11" key="1">
    <citation type="submission" date="2021-03" db="EMBL/GenBank/DDBJ databases">
        <title>Assistant Professor.</title>
        <authorList>
            <person name="Huq M.A."/>
        </authorList>
    </citation>
    <scope>NUCLEOTIDE SEQUENCE [LARGE SCALE GENOMIC DNA]</scope>
    <source>
        <strain evidence="10 11">MAH-29</strain>
    </source>
</reference>
<evidence type="ECO:0000256" key="2">
    <source>
        <dbReference type="ARBA" id="ARBA00022475"/>
    </source>
</evidence>
<dbReference type="PANTHER" id="PTHR33908:SF11">
    <property type="entry name" value="MEMBRANE PROTEIN"/>
    <property type="match status" value="1"/>
</dbReference>
<feature type="transmembrane region" description="Helical" evidence="8">
    <location>
        <begin position="260"/>
        <end position="277"/>
    </location>
</feature>
<dbReference type="InterPro" id="IPR038731">
    <property type="entry name" value="RgtA/B/C-like"/>
</dbReference>
<accession>A0ABS3YPG5</accession>
<evidence type="ECO:0000313" key="11">
    <source>
        <dbReference type="Proteomes" id="UP000677244"/>
    </source>
</evidence>
<keyword evidence="3 10" id="KW-0328">Glycosyltransferase</keyword>
<sequence length="557" mass="64676">MRNVLQKHHRLLFYVGWVLISIVQAASTELFDDEAYYWVYSRFMDWGYFDHPPMVAALIKAGYAIFQNELGVRIFILLLNTATIFFVHQLTCKKDDRLFYAVTLSIAVAQIGGILAVPDIPLLFFVVLYFWLYQRFLQKTNITNSLLLGMGMACLLYSKYHGVLVIGLVLLSNLKLLTNKYTYLAGAICLVLFAPHLYWQYIHNFPSVQYHLFERNASSYKFAFTTEYIFGQIGFAGPVIGWLLLWAAFLYRPLSAVERAMKYSLVGIYLAFLISTYKGRVEANWTVAAFIPLIVLSHRYLVQHYQWQKWIYRSIPVSLLFVLAIRLYLMAWFPPVSWIKRTEFHGNRKWTTEMHRRAGNLPVVFIDTYQRASKYWFYTGIPAFSLNSAHYRRNNFNMWPIEDSLIGKTVYMDVPDNNAYFKQVAKPHDWPFPNDGIQNGYYSFSRVLFTKIKCAELKPHSLQIHTNITIPEHYLPLFQQPAYSETPIWLVLYVDGDVHAFIKTGTLVKQLRGSQLTLPVTIPDHIAKGEYTARLCIGTVIPGFPTINSTEFELNMQ</sequence>
<keyword evidence="4 10" id="KW-0808">Transferase</keyword>
<feature type="domain" description="Glycosyltransferase RgtA/B/C/D-like" evidence="9">
    <location>
        <begin position="50"/>
        <end position="199"/>
    </location>
</feature>
<feature type="transmembrane region" description="Helical" evidence="8">
    <location>
        <begin position="183"/>
        <end position="202"/>
    </location>
</feature>
<keyword evidence="7 8" id="KW-0472">Membrane</keyword>
<dbReference type="EMBL" id="JAGHKO010000001">
    <property type="protein sequence ID" value="MBO9199708.1"/>
    <property type="molecule type" value="Genomic_DNA"/>
</dbReference>
<feature type="transmembrane region" description="Helical" evidence="8">
    <location>
        <begin position="314"/>
        <end position="333"/>
    </location>
</feature>
<gene>
    <name evidence="10" type="ORF">J7I42_05475</name>
</gene>
<dbReference type="EC" id="2.4.-.-" evidence="10"/>
<evidence type="ECO:0000256" key="6">
    <source>
        <dbReference type="ARBA" id="ARBA00022989"/>
    </source>
</evidence>
<feature type="transmembrane region" description="Helical" evidence="8">
    <location>
        <begin position="99"/>
        <end position="132"/>
    </location>
</feature>
<dbReference type="Pfam" id="PF13231">
    <property type="entry name" value="PMT_2"/>
    <property type="match status" value="1"/>
</dbReference>
<feature type="transmembrane region" description="Helical" evidence="8">
    <location>
        <begin position="147"/>
        <end position="171"/>
    </location>
</feature>
<organism evidence="10 11">
    <name type="scientific">Niastella soli</name>
    <dbReference type="NCBI Taxonomy" id="2821487"/>
    <lineage>
        <taxon>Bacteria</taxon>
        <taxon>Pseudomonadati</taxon>
        <taxon>Bacteroidota</taxon>
        <taxon>Chitinophagia</taxon>
        <taxon>Chitinophagales</taxon>
        <taxon>Chitinophagaceae</taxon>
        <taxon>Niastella</taxon>
    </lineage>
</organism>
<evidence type="ECO:0000256" key="5">
    <source>
        <dbReference type="ARBA" id="ARBA00022692"/>
    </source>
</evidence>
<keyword evidence="2" id="KW-1003">Cell membrane</keyword>
<comment type="subcellular location">
    <subcellularLocation>
        <location evidence="1">Cell membrane</location>
        <topology evidence="1">Multi-pass membrane protein</topology>
    </subcellularLocation>
</comment>
<name>A0ABS3YPG5_9BACT</name>
<evidence type="ECO:0000256" key="3">
    <source>
        <dbReference type="ARBA" id="ARBA00022676"/>
    </source>
</evidence>
<comment type="caution">
    <text evidence="10">The sequence shown here is derived from an EMBL/GenBank/DDBJ whole genome shotgun (WGS) entry which is preliminary data.</text>
</comment>
<keyword evidence="6 8" id="KW-1133">Transmembrane helix</keyword>
<feature type="transmembrane region" description="Helical" evidence="8">
    <location>
        <begin position="283"/>
        <end position="302"/>
    </location>
</feature>
<evidence type="ECO:0000259" key="9">
    <source>
        <dbReference type="Pfam" id="PF13231"/>
    </source>
</evidence>
<proteinExistence type="predicted"/>
<keyword evidence="5 8" id="KW-0812">Transmembrane</keyword>
<dbReference type="InterPro" id="IPR050297">
    <property type="entry name" value="LipidA_mod_glycosyltrf_83"/>
</dbReference>
<evidence type="ECO:0000256" key="1">
    <source>
        <dbReference type="ARBA" id="ARBA00004651"/>
    </source>
</evidence>
<dbReference type="GO" id="GO:0016757">
    <property type="term" value="F:glycosyltransferase activity"/>
    <property type="evidence" value="ECO:0007669"/>
    <property type="project" value="UniProtKB-KW"/>
</dbReference>